<feature type="compositionally biased region" description="Basic and acidic residues" evidence="2">
    <location>
        <begin position="2446"/>
        <end position="2457"/>
    </location>
</feature>
<feature type="compositionally biased region" description="Basic and acidic residues" evidence="2">
    <location>
        <begin position="1825"/>
        <end position="1834"/>
    </location>
</feature>
<feature type="coiled-coil region" evidence="1">
    <location>
        <begin position="268"/>
        <end position="295"/>
    </location>
</feature>
<feature type="coiled-coil region" evidence="1">
    <location>
        <begin position="449"/>
        <end position="497"/>
    </location>
</feature>
<feature type="region of interest" description="Disordered" evidence="2">
    <location>
        <begin position="2855"/>
        <end position="2881"/>
    </location>
</feature>
<evidence type="ECO:0000313" key="5">
    <source>
        <dbReference type="Proteomes" id="UP001152797"/>
    </source>
</evidence>
<gene>
    <name evidence="3" type="ORF">C1SCF055_LOCUS33099</name>
</gene>
<feature type="coiled-coil region" evidence="1">
    <location>
        <begin position="17"/>
        <end position="131"/>
    </location>
</feature>
<feature type="compositionally biased region" description="Acidic residues" evidence="2">
    <location>
        <begin position="2508"/>
        <end position="2529"/>
    </location>
</feature>
<reference evidence="4 5" key="2">
    <citation type="submission" date="2024-05" db="EMBL/GenBank/DDBJ databases">
        <authorList>
            <person name="Chen Y."/>
            <person name="Shah S."/>
            <person name="Dougan E. K."/>
            <person name="Thang M."/>
            <person name="Chan C."/>
        </authorList>
    </citation>
    <scope>NUCLEOTIDE SEQUENCE [LARGE SCALE GENOMIC DNA]</scope>
</reference>
<feature type="compositionally biased region" description="Acidic residues" evidence="2">
    <location>
        <begin position="2458"/>
        <end position="2467"/>
    </location>
</feature>
<feature type="compositionally biased region" description="Basic and acidic residues" evidence="2">
    <location>
        <begin position="744"/>
        <end position="774"/>
    </location>
</feature>
<feature type="compositionally biased region" description="Basic and acidic residues" evidence="2">
    <location>
        <begin position="2476"/>
        <end position="2489"/>
    </location>
</feature>
<feature type="compositionally biased region" description="Low complexity" evidence="2">
    <location>
        <begin position="800"/>
        <end position="812"/>
    </location>
</feature>
<dbReference type="EMBL" id="CAMXCT020004077">
    <property type="protein sequence ID" value="CAL1160924.1"/>
    <property type="molecule type" value="Genomic_DNA"/>
</dbReference>
<organism evidence="3">
    <name type="scientific">Cladocopium goreaui</name>
    <dbReference type="NCBI Taxonomy" id="2562237"/>
    <lineage>
        <taxon>Eukaryota</taxon>
        <taxon>Sar</taxon>
        <taxon>Alveolata</taxon>
        <taxon>Dinophyceae</taxon>
        <taxon>Suessiales</taxon>
        <taxon>Symbiodiniaceae</taxon>
        <taxon>Cladocopium</taxon>
    </lineage>
</organism>
<feature type="compositionally biased region" description="Basic and acidic residues" evidence="2">
    <location>
        <begin position="1844"/>
        <end position="1865"/>
    </location>
</feature>
<keyword evidence="1" id="KW-0175">Coiled coil</keyword>
<protein>
    <submittedName>
        <fullName evidence="4">Retrovirus-related Pol polyprotein from transposon TNT 1-94</fullName>
    </submittedName>
</protein>
<keyword evidence="5" id="KW-1185">Reference proteome</keyword>
<feature type="region of interest" description="Disordered" evidence="2">
    <location>
        <begin position="2428"/>
        <end position="2539"/>
    </location>
</feature>
<feature type="region of interest" description="Disordered" evidence="2">
    <location>
        <begin position="720"/>
        <end position="826"/>
    </location>
</feature>
<feature type="compositionally biased region" description="Basic residues" evidence="2">
    <location>
        <begin position="775"/>
        <end position="795"/>
    </location>
</feature>
<feature type="compositionally biased region" description="Acidic residues" evidence="2">
    <location>
        <begin position="813"/>
        <end position="825"/>
    </location>
</feature>
<accession>A0A9P1DEK1</accession>
<name>A0A9P1DEK1_9DINO</name>
<reference evidence="3" key="1">
    <citation type="submission" date="2022-10" db="EMBL/GenBank/DDBJ databases">
        <authorList>
            <person name="Chen Y."/>
            <person name="Dougan E. K."/>
            <person name="Chan C."/>
            <person name="Rhodes N."/>
            <person name="Thang M."/>
        </authorList>
    </citation>
    <scope>NUCLEOTIDE SEQUENCE</scope>
</reference>
<evidence type="ECO:0000313" key="3">
    <source>
        <dbReference type="EMBL" id="CAI4007549.1"/>
    </source>
</evidence>
<dbReference type="EMBL" id="CAMXCT030004077">
    <property type="protein sequence ID" value="CAL4794861.1"/>
    <property type="molecule type" value="Genomic_DNA"/>
</dbReference>
<proteinExistence type="predicted"/>
<sequence>MQRDYESRIVQASNDNYEDAAKKVAMYQLRMVSMENQMIKLEIEAQEANDLRDEVKRNRSAYAKLVEKHNNMCDVSMANLDRLNCLNKEKAEERERSVEMIEKYDAELRAAKTKEHQVSNLRAELEHLRRSHEIGMRNHEENYIAMIGELRDSEAIMMERMNVELNSISDELNSERQRHDNLRYRHKILMDRTHSSPAITDGVMSSSMNELENELAVSERSLDASRSEASALRSHNSHLEYRVKSLQSGIRNEYGVQEQNSIDRDSEMKEVIRQRNSLQEQVSNLNGDLSELERKLREQMSGPMLEDRGMVPESATLRLQLERRNREFTLLSENEESKLKFFEDQMKSSKLLEQMTAFDLKNMKKDLQSAKEERDKLRSELAAPPGLGGVSMYHSMSGLQSPMSSNGINESSTTNHLRTELNVMQSRMIREREECSKMRLKEMEEQTLFKEMEREADHQKARANKYRDRSDEYQVWYEQEEQFAEEEEAEVRAATSEHSSSKVTRKEADKIDIRDWPKLNDISVWKSNVVQAVYTASADDGLQKWSDWLKPAMDRFKHDPDKKGMSKKSNATPALASYDFCSGDEDMNEDIGVSKIAILRRCSKGKVRFDDHPEIIKIRYEGYDPKVMRDCSTKSGKGKKQYTTAELMNDQQFVEENHLAKLSARAQAIILDENSDMQGIDEVLIVIGPQYDRMITLNAHVEEEDFGEMIFQETFVRHQSAKDGQDGMKSTKVQSEQSMDDGDDHVVYDPDREKHRARKDDHVAHGPDQKEHHLGTHRSNQKRFKKKSKENKKSHREITSDWSSLSDAAAATEDGDGDDNEDEYEPSILDPAELGEDVVHDPPALTVGGLRLRSNLIGAPGQYEWVSKRTPNVCLRLHWLVVENLIVLVRAMVHSTGQNPKVMMDNLLNAVQDRVRFIMTGDSTVRLLPPKIGTIDENFRECSEGTIDAWISFGVNPVVVVSAAFVSQRRNARHIQHTAALLKKFLLQVKDEGEKAANAREFIARATKATNTMKLHAKKIMMKRDVRDTDEGKQLLLHKVISEECLARISEFWDVLKEFYCPKPISPKITISELTDVIIDYVAKMEMGGMIPVNKTIPKPGTSLALTRGKDFHDIVYNVYDLTPDANGSENVDNIIHRIGHHLNVQLTGLGYALRKHNGKHAADDGKMILIKDVLDDFMSMNENLPVERAAAVNHLACVMMVGRALGAWLIRGQEAVSMPSNHGNIKLRAQVETLKSWKDEVLMSIDVPEEIFLSAAYHIGRAEDAIYDAIRGVYEMLLHKKDHEGGDFKIKLNFDQNIQKFILSHIQGPMINTNGSPTDAQLWQQYTKRLTAYLCTVFDPMHPNLLTSQDDAEMSGDTWLRLYNHVLKVSGLRELGYYLNTEAMIVLSGTATPNEFSTAMREQAKKIRSEIGSKPIDQPWMRPNQDGLAGHTRGGTTIILTDLVYRVTSASRAVEDLFSGLSDLGWETNVINIELGDNNALGRLTNAVKEVIKLASVRKICVSAPDQSYRALQLEKFPKHRELQVAQAPQECALERTNQGNERIEGDEIESRTLHRTCGGQGHQHQQEEKRLRSDRKMRIQIALERMEMGQGPELNIESDLKNFLLNVAHGLIGSKGLRGFSYGESLMKTLSHLGGVPVPVETVKGVFQSRRGKQYYCERENVIDGTTGEEIMVFRLLNDIGNVAYHDYLVDLAGKDKISDMTDGMGLKAEKGGDVVECWLGMLDVASRTMEGVGIVIPGAERPENMLTGLNTSIVKFCNSPRVTYTPNLKRNRNQSFTSDVTGEEIEEVMRRAKEKDMYMRPMEFPVISKMDKVRLQHRIDMIRKSKAEGTDARSSQSDASAEEKDYQTQFEEQFHGSDDKGRRQSVNDALGAVFTASEEHEVCIFCGKSDHAHYDCRHPLKGQIKEIYNRLRVIINSRIDDAGIDSDGPKNSSQLEEIIEDAISKKGGYKMSCSKWDVVPDPEDDNGYFHRIKLNYETGFTTIIPTKGCRFDGYFKGDLQHAGVEFRPNERIDLNENEREIGRRLNKILRHYIGAKQISGLGGRKHEGVPCDAEAWVDIEDIFAYHHIWETVSDFRYVKGDNSPANAKEAFNRYDLMVKTIYLEKRTKRKTRFQILALAMGEKDYIPNSALIMDHRMTDVTNKIFRSSTFGPRCNELFITPLAIRATSGWSEPREPHVILDEEALSLPITLLCTLNIKGGFHTFDFHNLSSIVKHGLLPGGMKRGRSQLFFNPFAPWDQRSNSILMTTGVSAKVPAVIYINISKLIDFGAGMSPSGHIVTTKTIPFSAFSGMWYMDADGSWVRLLNRRTNSFIVRKVTSARIQAKTYKIAKMARDIIISMDDTRSTTRLSRDVEALLKIESIFDASNEQCKRLIDFVLDHYVTMEPGTRLCPSCFTEIPMDITTCYQCWGSLIAIGKEIIDLTGGQGQGDEEVPTRKPAPKAMPRDKEKEKQMDEGDAMDEETKEEFAQASKEYYKSKEDEPKSSDDQDVPMGDESEYQNAYDDTVPDWEADDVEEDVEMQDTEGGDEPKDKDEEADFDEDYAAKVREIPSWCKFPSVGSKVLTKIQSIGVDPSDQAGTMMDVMLGNIVKKAYNAYYAFMRDKDFLEYYETILKRGMCIPETQFMVPIEQDATGVTTVDEHGYPATPSQEYLEEYFDRNAKLVQANHPGCQQRMEARIGDRNKGMFLAMARGMKHIQRITRYLMECDMNGKQLSFLLSDNRERDKYRSDDEKLTQMKINQHFIRRVIYGAFNVNDRPEFVNDVSLQTFNHAYFREDIDDPRFIHFNPFEIYCTALKTQRHYSFLVTMVSQGLTLPEYLKDDWERGMYGFKNSDEALLPANVVSSIRTLAVRGDEQNEPAHDAAAEDEQNDQTKRQRTR</sequence>
<dbReference type="Proteomes" id="UP001152797">
    <property type="component" value="Unassembled WGS sequence"/>
</dbReference>
<feature type="compositionally biased region" description="Acidic residues" evidence="2">
    <location>
        <begin position="2490"/>
        <end position="2500"/>
    </location>
</feature>
<comment type="caution">
    <text evidence="3">The sequence shown here is derived from an EMBL/GenBank/DDBJ whole genome shotgun (WGS) entry which is preliminary data.</text>
</comment>
<feature type="region of interest" description="Disordered" evidence="2">
    <location>
        <begin position="1825"/>
        <end position="1866"/>
    </location>
</feature>
<evidence type="ECO:0000256" key="1">
    <source>
        <dbReference type="SAM" id="Coils"/>
    </source>
</evidence>
<dbReference type="EMBL" id="CAMXCT010004077">
    <property type="protein sequence ID" value="CAI4007549.1"/>
    <property type="molecule type" value="Genomic_DNA"/>
</dbReference>
<feature type="compositionally biased region" description="Basic and acidic residues" evidence="2">
    <location>
        <begin position="2855"/>
        <end position="2866"/>
    </location>
</feature>
<evidence type="ECO:0000313" key="4">
    <source>
        <dbReference type="EMBL" id="CAL4794861.1"/>
    </source>
</evidence>
<evidence type="ECO:0000256" key="2">
    <source>
        <dbReference type="SAM" id="MobiDB-lite"/>
    </source>
</evidence>